<accession>A0A9X4KL95</accession>
<dbReference type="Proteomes" id="UP001153387">
    <property type="component" value="Unassembled WGS sequence"/>
</dbReference>
<organism evidence="2 3">
    <name type="scientific">Cohnella ginsengisoli</name>
    <dbReference type="NCBI Taxonomy" id="425004"/>
    <lineage>
        <taxon>Bacteria</taxon>
        <taxon>Bacillati</taxon>
        <taxon>Bacillota</taxon>
        <taxon>Bacilli</taxon>
        <taxon>Bacillales</taxon>
        <taxon>Paenibacillaceae</taxon>
        <taxon>Cohnella</taxon>
    </lineage>
</organism>
<proteinExistence type="predicted"/>
<feature type="chain" id="PRO_5040866140" evidence="1">
    <location>
        <begin position="21"/>
        <end position="68"/>
    </location>
</feature>
<evidence type="ECO:0000313" key="2">
    <source>
        <dbReference type="EMBL" id="MDG0794138.1"/>
    </source>
</evidence>
<reference evidence="2 3" key="1">
    <citation type="submission" date="2022-10" db="EMBL/GenBank/DDBJ databases">
        <title>Comparative genomic analysis of Cohnella hashimotonis sp. nov., isolated from the International Space Station.</title>
        <authorList>
            <person name="Simpson A."/>
            <person name="Venkateswaran K."/>
        </authorList>
    </citation>
    <scope>NUCLEOTIDE SEQUENCE [LARGE SCALE GENOMIC DNA]</scope>
    <source>
        <strain evidence="2 3">DSM 18997</strain>
    </source>
</reference>
<evidence type="ECO:0000256" key="1">
    <source>
        <dbReference type="SAM" id="SignalP"/>
    </source>
</evidence>
<keyword evidence="1" id="KW-0732">Signal</keyword>
<gene>
    <name evidence="2" type="ORF">OMP38_27375</name>
</gene>
<dbReference type="RefSeq" id="WP_277567905.1">
    <property type="nucleotide sequence ID" value="NZ_JAPDHZ010000006.1"/>
</dbReference>
<dbReference type="AlphaFoldDB" id="A0A9X4KL95"/>
<evidence type="ECO:0000313" key="3">
    <source>
        <dbReference type="Proteomes" id="UP001153387"/>
    </source>
</evidence>
<dbReference type="EMBL" id="JAPDHZ010000006">
    <property type="protein sequence ID" value="MDG0794138.1"/>
    <property type="molecule type" value="Genomic_DNA"/>
</dbReference>
<sequence length="68" mass="7414">MAGFTIVLALVFFTQSSATAASAVKKSGQAQTVQVDPMTVTQKLKLKDDRGKNWVLKNAKRIQTEMVS</sequence>
<name>A0A9X4KL95_9BACL</name>
<keyword evidence="3" id="KW-1185">Reference proteome</keyword>
<feature type="signal peptide" evidence="1">
    <location>
        <begin position="1"/>
        <end position="20"/>
    </location>
</feature>
<comment type="caution">
    <text evidence="2">The sequence shown here is derived from an EMBL/GenBank/DDBJ whole genome shotgun (WGS) entry which is preliminary data.</text>
</comment>
<protein>
    <submittedName>
        <fullName evidence="2">Uncharacterized protein</fullName>
    </submittedName>
</protein>